<feature type="transmembrane region" description="Helical" evidence="12">
    <location>
        <begin position="6"/>
        <end position="25"/>
    </location>
</feature>
<feature type="transmembrane region" description="Helical" evidence="12">
    <location>
        <begin position="487"/>
        <end position="509"/>
    </location>
</feature>
<evidence type="ECO:0000256" key="8">
    <source>
        <dbReference type="ARBA" id="ARBA00023065"/>
    </source>
</evidence>
<feature type="transmembrane region" description="Helical" evidence="12">
    <location>
        <begin position="445"/>
        <end position="467"/>
    </location>
</feature>
<dbReference type="Proteomes" id="UP000280296">
    <property type="component" value="Unassembled WGS sequence"/>
</dbReference>
<evidence type="ECO:0000256" key="3">
    <source>
        <dbReference type="ARBA" id="ARBA00022448"/>
    </source>
</evidence>
<reference evidence="13 14" key="2">
    <citation type="submission" date="2019-01" db="EMBL/GenBank/DDBJ databases">
        <title>Tautonia sociabilis, a novel thermotolerant planctomycete of Isosphaeraceae family, isolated from a 4000 m deep subterranean habitat.</title>
        <authorList>
            <person name="Kovaleva O.L."/>
            <person name="Elcheninov A.G."/>
            <person name="Van Heerden E."/>
            <person name="Toshchakov S.V."/>
            <person name="Novikov A."/>
            <person name="Bonch-Osmolovskaya E.A."/>
            <person name="Kublanov I.V."/>
        </authorList>
    </citation>
    <scope>NUCLEOTIDE SEQUENCE [LARGE SCALE GENOMIC DNA]</scope>
    <source>
        <strain evidence="13 14">GM2012</strain>
    </source>
</reference>
<dbReference type="InterPro" id="IPR038377">
    <property type="entry name" value="Na/Glc_symporter_sf"/>
</dbReference>
<proteinExistence type="inferred from homology"/>
<dbReference type="PROSITE" id="PS50283">
    <property type="entry name" value="NA_SOLUT_SYMP_3"/>
    <property type="match status" value="1"/>
</dbReference>
<feature type="transmembrane region" description="Helical" evidence="12">
    <location>
        <begin position="287"/>
        <end position="312"/>
    </location>
</feature>
<feature type="transmembrane region" description="Helical" evidence="12">
    <location>
        <begin position="247"/>
        <end position="266"/>
    </location>
</feature>
<dbReference type="GO" id="GO:0006814">
    <property type="term" value="P:sodium ion transport"/>
    <property type="evidence" value="ECO:0007669"/>
    <property type="project" value="UniProtKB-KW"/>
</dbReference>
<gene>
    <name evidence="13" type="ORF">TsocGM_06740</name>
</gene>
<evidence type="ECO:0000256" key="11">
    <source>
        <dbReference type="RuleBase" id="RU362091"/>
    </source>
</evidence>
<dbReference type="OrthoDB" id="9810181at2"/>
<evidence type="ECO:0000256" key="5">
    <source>
        <dbReference type="ARBA" id="ARBA00022692"/>
    </source>
</evidence>
<feature type="transmembrane region" description="Helical" evidence="12">
    <location>
        <begin position="418"/>
        <end position="438"/>
    </location>
</feature>
<feature type="transmembrane region" description="Helical" evidence="12">
    <location>
        <begin position="32"/>
        <end position="52"/>
    </location>
</feature>
<name>A0A432MME6_9BACT</name>
<dbReference type="PANTHER" id="PTHR42985">
    <property type="entry name" value="SODIUM-COUPLED MONOCARBOXYLATE TRANSPORTER"/>
    <property type="match status" value="1"/>
</dbReference>
<dbReference type="InterPro" id="IPR001734">
    <property type="entry name" value="Na/solute_symporter"/>
</dbReference>
<comment type="caution">
    <text evidence="13">The sequence shown here is derived from an EMBL/GenBank/DDBJ whole genome shotgun (WGS) entry which is preliminary data.</text>
</comment>
<keyword evidence="9 12" id="KW-0472">Membrane</keyword>
<evidence type="ECO:0000313" key="14">
    <source>
        <dbReference type="Proteomes" id="UP000280296"/>
    </source>
</evidence>
<feature type="transmembrane region" description="Helical" evidence="12">
    <location>
        <begin position="199"/>
        <end position="217"/>
    </location>
</feature>
<keyword evidence="14" id="KW-1185">Reference proteome</keyword>
<keyword evidence="8" id="KW-0406">Ion transport</keyword>
<evidence type="ECO:0000256" key="2">
    <source>
        <dbReference type="ARBA" id="ARBA00006434"/>
    </source>
</evidence>
<dbReference type="AlphaFoldDB" id="A0A432MME6"/>
<comment type="similarity">
    <text evidence="2 11">Belongs to the sodium:solute symporter (SSF) (TC 2.A.21) family.</text>
</comment>
<dbReference type="GO" id="GO:0005886">
    <property type="term" value="C:plasma membrane"/>
    <property type="evidence" value="ECO:0007669"/>
    <property type="project" value="UniProtKB-SubCell"/>
</dbReference>
<dbReference type="Gene3D" id="1.20.1730.10">
    <property type="entry name" value="Sodium/glucose cotransporter"/>
    <property type="match status" value="1"/>
</dbReference>
<reference evidence="13 14" key="1">
    <citation type="submission" date="2018-12" db="EMBL/GenBank/DDBJ databases">
        <authorList>
            <person name="Toschakov S.V."/>
        </authorList>
    </citation>
    <scope>NUCLEOTIDE SEQUENCE [LARGE SCALE GENOMIC DNA]</scope>
    <source>
        <strain evidence="13 14">GM2012</strain>
    </source>
</reference>
<dbReference type="Pfam" id="PF00474">
    <property type="entry name" value="SSF"/>
    <property type="match status" value="1"/>
</dbReference>
<keyword evidence="6 12" id="KW-1133">Transmembrane helix</keyword>
<evidence type="ECO:0000256" key="6">
    <source>
        <dbReference type="ARBA" id="ARBA00022989"/>
    </source>
</evidence>
<evidence type="ECO:0000256" key="12">
    <source>
        <dbReference type="SAM" id="Phobius"/>
    </source>
</evidence>
<keyword evidence="3" id="KW-0813">Transport</keyword>
<evidence type="ECO:0000256" key="4">
    <source>
        <dbReference type="ARBA" id="ARBA00022475"/>
    </source>
</evidence>
<dbReference type="RefSeq" id="WP_126724541.1">
    <property type="nucleotide sequence ID" value="NZ_RYZH01000009.1"/>
</dbReference>
<keyword evidence="10" id="KW-0739">Sodium transport</keyword>
<feature type="transmembrane region" description="Helical" evidence="12">
    <location>
        <begin position="383"/>
        <end position="406"/>
    </location>
</feature>
<evidence type="ECO:0000313" key="13">
    <source>
        <dbReference type="EMBL" id="RUL88614.1"/>
    </source>
</evidence>
<feature type="transmembrane region" description="Helical" evidence="12">
    <location>
        <begin position="166"/>
        <end position="187"/>
    </location>
</feature>
<dbReference type="GO" id="GO:0015293">
    <property type="term" value="F:symporter activity"/>
    <property type="evidence" value="ECO:0007669"/>
    <property type="project" value="TreeGrafter"/>
</dbReference>
<sequence>MSSIDLVIILVYIVGVTLFGSLVGARSKGLSGYFLGGSRVPAWAVMLSIVATETSTATFLSVPSLSFRAGGNFTYLQLAIGYIIGRVLVSVLLLPSYFRGQMYTAYQVLNQRFGGATKTVASILFLLSRTLGDGLRLYLAAIVLRRLLLLSGLVGDGPGAIMPAEWAMPAAILGMGLSTIVYTFLGGMTAVVWTDVTQFLIYMLGAVAALFIMVGRLDGGWEDLWASGAAAGKFRLFDLSFDLTQPFTIWAGVIGGMVLNTATHGADQMMVQRYLSARSRRQASGALIASGLVVFAQFALFLLIGVALSIFYTEHPPERPLQVDGEFAAFIVTYLPTGLVGLVVAAIFSAAMSTLSSSLNASASSTVNDLIRPSFPGLGEGRLLVLSKALTVAWGIAQMGIAVVAAARFQDSTVVENALAIASFVTGIILGVFLLGVLTRRVGQGAALIGLIAGLAAVSYAKFGPVLTEWFPSMPRGVYPFEGALAWPYFALVGSGTTFLVGLLASLIVPRTETAGPVSETGPED</sequence>
<evidence type="ECO:0000256" key="1">
    <source>
        <dbReference type="ARBA" id="ARBA00004651"/>
    </source>
</evidence>
<evidence type="ECO:0000256" key="10">
    <source>
        <dbReference type="ARBA" id="ARBA00023201"/>
    </source>
</evidence>
<organism evidence="13 14">
    <name type="scientific">Tautonia sociabilis</name>
    <dbReference type="NCBI Taxonomy" id="2080755"/>
    <lineage>
        <taxon>Bacteria</taxon>
        <taxon>Pseudomonadati</taxon>
        <taxon>Planctomycetota</taxon>
        <taxon>Planctomycetia</taxon>
        <taxon>Isosphaerales</taxon>
        <taxon>Isosphaeraceae</taxon>
        <taxon>Tautonia</taxon>
    </lineage>
</organism>
<evidence type="ECO:0000256" key="7">
    <source>
        <dbReference type="ARBA" id="ARBA00023053"/>
    </source>
</evidence>
<keyword evidence="5 12" id="KW-0812">Transmembrane</keyword>
<keyword evidence="4" id="KW-1003">Cell membrane</keyword>
<dbReference type="EMBL" id="RYZH01000009">
    <property type="protein sequence ID" value="RUL88614.1"/>
    <property type="molecule type" value="Genomic_DNA"/>
</dbReference>
<dbReference type="PANTHER" id="PTHR42985:SF47">
    <property type="entry name" value="INTEGRAL MEMBRANE TRANSPORT PROTEIN"/>
    <property type="match status" value="1"/>
</dbReference>
<feature type="transmembrane region" description="Helical" evidence="12">
    <location>
        <begin position="327"/>
        <end position="348"/>
    </location>
</feature>
<accession>A0A432MME6</accession>
<comment type="subcellular location">
    <subcellularLocation>
        <location evidence="1">Cell membrane</location>
        <topology evidence="1">Multi-pass membrane protein</topology>
    </subcellularLocation>
</comment>
<dbReference type="InterPro" id="IPR051163">
    <property type="entry name" value="Sodium:Solute_Symporter_SSF"/>
</dbReference>
<dbReference type="CDD" id="cd11493">
    <property type="entry name" value="SLC5sbd_NIS-like_u1"/>
    <property type="match status" value="1"/>
</dbReference>
<feature type="transmembrane region" description="Helical" evidence="12">
    <location>
        <begin position="72"/>
        <end position="94"/>
    </location>
</feature>
<protein>
    <submittedName>
        <fullName evidence="13">Sodium:solute symporter</fullName>
    </submittedName>
</protein>
<evidence type="ECO:0000256" key="9">
    <source>
        <dbReference type="ARBA" id="ARBA00023136"/>
    </source>
</evidence>
<keyword evidence="7" id="KW-0915">Sodium</keyword>